<dbReference type="NCBIfam" id="TIGR03924">
    <property type="entry name" value="T7SS_EccC_a"/>
    <property type="match status" value="1"/>
</dbReference>
<dbReference type="InterPro" id="IPR002110">
    <property type="entry name" value="Ankyrin_rpt"/>
</dbReference>
<keyword evidence="7 12" id="KW-1133">Transmembrane helix</keyword>
<dbReference type="PANTHER" id="PTHR22683">
    <property type="entry name" value="SPORULATION PROTEIN RELATED"/>
    <property type="match status" value="1"/>
</dbReference>
<evidence type="ECO:0000256" key="12">
    <source>
        <dbReference type="SAM" id="Phobius"/>
    </source>
</evidence>
<feature type="binding site" evidence="10">
    <location>
        <begin position="1117"/>
        <end position="1124"/>
    </location>
    <ligand>
        <name>ATP</name>
        <dbReference type="ChEBI" id="CHEBI:30616"/>
    </ligand>
</feature>
<evidence type="ECO:0000256" key="4">
    <source>
        <dbReference type="ARBA" id="ARBA00022737"/>
    </source>
</evidence>
<evidence type="ECO:0000256" key="2">
    <source>
        <dbReference type="ARBA" id="ARBA00022475"/>
    </source>
</evidence>
<proteinExistence type="predicted"/>
<dbReference type="EMBL" id="LRQV01000001">
    <property type="protein sequence ID" value="KXK63916.1"/>
    <property type="molecule type" value="Genomic_DNA"/>
</dbReference>
<keyword evidence="4" id="KW-0677">Repeat</keyword>
<dbReference type="GO" id="GO:0005886">
    <property type="term" value="C:plasma membrane"/>
    <property type="evidence" value="ECO:0007669"/>
    <property type="project" value="UniProtKB-SubCell"/>
</dbReference>
<evidence type="ECO:0000256" key="5">
    <source>
        <dbReference type="ARBA" id="ARBA00022741"/>
    </source>
</evidence>
<feature type="compositionally biased region" description="Basic residues" evidence="11">
    <location>
        <begin position="1"/>
        <end position="11"/>
    </location>
</feature>
<dbReference type="InterPro" id="IPR023837">
    <property type="entry name" value="EccCb-like_Actinobacteria"/>
</dbReference>
<dbReference type="Pfam" id="PF01580">
    <property type="entry name" value="FtsK_SpoIIIE"/>
    <property type="match status" value="2"/>
</dbReference>
<dbReference type="InterPro" id="IPR050206">
    <property type="entry name" value="FtsK/SpoIIIE/SftA"/>
</dbReference>
<keyword evidence="14" id="KW-0131">Cell cycle</keyword>
<keyword evidence="5 10" id="KW-0547">Nucleotide-binding</keyword>
<keyword evidence="6 10" id="KW-0067">ATP-binding</keyword>
<comment type="subcellular location">
    <subcellularLocation>
        <location evidence="1">Cell membrane</location>
        <topology evidence="1">Multi-pass membrane protein</topology>
    </subcellularLocation>
</comment>
<evidence type="ECO:0000256" key="3">
    <source>
        <dbReference type="ARBA" id="ARBA00022692"/>
    </source>
</evidence>
<dbReference type="GO" id="GO:0005524">
    <property type="term" value="F:ATP binding"/>
    <property type="evidence" value="ECO:0007669"/>
    <property type="project" value="UniProtKB-UniRule"/>
</dbReference>
<organism evidence="14 15">
    <name type="scientific">Micromonospora rosaria</name>
    <dbReference type="NCBI Taxonomy" id="47874"/>
    <lineage>
        <taxon>Bacteria</taxon>
        <taxon>Bacillati</taxon>
        <taxon>Actinomycetota</taxon>
        <taxon>Actinomycetes</taxon>
        <taxon>Micromonosporales</taxon>
        <taxon>Micromonosporaceae</taxon>
        <taxon>Micromonospora</taxon>
    </lineage>
</organism>
<dbReference type="InterPro" id="IPR027417">
    <property type="entry name" value="P-loop_NTPase"/>
</dbReference>
<feature type="domain" description="FtsK" evidence="13">
    <location>
        <begin position="812"/>
        <end position="1004"/>
    </location>
</feature>
<keyword evidence="8 12" id="KW-0472">Membrane</keyword>
<keyword evidence="9" id="KW-0040">ANK repeat</keyword>
<dbReference type="Gene3D" id="3.40.50.300">
    <property type="entry name" value="P-loop containing nucleotide triphosphate hydrolases"/>
    <property type="match status" value="4"/>
</dbReference>
<dbReference type="InterPro" id="IPR003593">
    <property type="entry name" value="AAA+_ATPase"/>
</dbReference>
<keyword evidence="14" id="KW-0132">Cell division</keyword>
<keyword evidence="2" id="KW-1003">Cell membrane</keyword>
<dbReference type="PROSITE" id="PS50901">
    <property type="entry name" value="FTSK"/>
    <property type="match status" value="3"/>
</dbReference>
<evidence type="ECO:0000256" key="1">
    <source>
        <dbReference type="ARBA" id="ARBA00004651"/>
    </source>
</evidence>
<evidence type="ECO:0000256" key="6">
    <source>
        <dbReference type="ARBA" id="ARBA00022840"/>
    </source>
</evidence>
<feature type="transmembrane region" description="Helical" evidence="12">
    <location>
        <begin position="63"/>
        <end position="84"/>
    </location>
</feature>
<evidence type="ECO:0000256" key="11">
    <source>
        <dbReference type="SAM" id="MobiDB-lite"/>
    </source>
</evidence>
<feature type="binding site" evidence="10">
    <location>
        <begin position="487"/>
        <end position="494"/>
    </location>
    <ligand>
        <name>ATP</name>
        <dbReference type="ChEBI" id="CHEBI:30616"/>
    </ligand>
</feature>
<dbReference type="InterPro" id="IPR002543">
    <property type="entry name" value="FtsK_dom"/>
</dbReference>
<feature type="domain" description="FtsK" evidence="13">
    <location>
        <begin position="1099"/>
        <end position="1277"/>
    </location>
</feature>
<protein>
    <submittedName>
        <fullName evidence="14">Cell division protein FtsK</fullName>
    </submittedName>
</protein>
<keyword evidence="3 12" id="KW-0812">Transmembrane</keyword>
<evidence type="ECO:0000256" key="9">
    <source>
        <dbReference type="PROSITE-ProRule" id="PRU00023"/>
    </source>
</evidence>
<dbReference type="InterPro" id="IPR023836">
    <property type="entry name" value="EccCa-like_Actinobacteria"/>
</dbReference>
<comment type="caution">
    <text evidence="14">The sequence shown here is derived from an EMBL/GenBank/DDBJ whole genome shotgun (WGS) entry which is preliminary data.</text>
</comment>
<dbReference type="GO" id="GO:0003677">
    <property type="term" value="F:DNA binding"/>
    <property type="evidence" value="ECO:0007669"/>
    <property type="project" value="InterPro"/>
</dbReference>
<dbReference type="OrthoDB" id="9807790at2"/>
<feature type="repeat" description="ANK" evidence="9">
    <location>
        <begin position="345"/>
        <end position="379"/>
    </location>
</feature>
<reference evidence="14 15" key="1">
    <citation type="submission" date="2016-01" db="EMBL/GenBank/DDBJ databases">
        <title>Whole genome sequence and analysis of Micromonospora rosaria DSM 803, which can produce antibacterial substance rosamicin.</title>
        <authorList>
            <person name="Yang H."/>
            <person name="He X."/>
            <person name="Zhu D."/>
        </authorList>
    </citation>
    <scope>NUCLEOTIDE SEQUENCE [LARGE SCALE GENOMIC DNA]</scope>
    <source>
        <strain evidence="14 15">DSM 803</strain>
    </source>
</reference>
<evidence type="ECO:0000256" key="8">
    <source>
        <dbReference type="ARBA" id="ARBA00023136"/>
    </source>
</evidence>
<dbReference type="Proteomes" id="UP000070620">
    <property type="component" value="Unassembled WGS sequence"/>
</dbReference>
<dbReference type="SUPFAM" id="SSF52540">
    <property type="entry name" value="P-loop containing nucleoside triphosphate hydrolases"/>
    <property type="match status" value="3"/>
</dbReference>
<dbReference type="PROSITE" id="PS50088">
    <property type="entry name" value="ANK_REPEAT"/>
    <property type="match status" value="1"/>
</dbReference>
<accession>A0A136Q0C3</accession>
<feature type="region of interest" description="Disordered" evidence="11">
    <location>
        <begin position="1"/>
        <end position="24"/>
    </location>
</feature>
<dbReference type="PANTHER" id="PTHR22683:SF1">
    <property type="entry name" value="TYPE VII SECRETION SYSTEM PROTEIN ESSC"/>
    <property type="match status" value="1"/>
</dbReference>
<feature type="domain" description="FtsK" evidence="13">
    <location>
        <begin position="464"/>
        <end position="664"/>
    </location>
</feature>
<evidence type="ECO:0000313" key="15">
    <source>
        <dbReference type="Proteomes" id="UP000070620"/>
    </source>
</evidence>
<keyword evidence="15" id="KW-1185">Reference proteome</keyword>
<gene>
    <name evidence="14" type="ORF">AWW66_00215</name>
</gene>
<dbReference type="GO" id="GO:0051301">
    <property type="term" value="P:cell division"/>
    <property type="evidence" value="ECO:0007669"/>
    <property type="project" value="UniProtKB-KW"/>
</dbReference>
<dbReference type="SMART" id="SM00382">
    <property type="entry name" value="AAA"/>
    <property type="match status" value="3"/>
</dbReference>
<name>A0A136Q0C3_9ACTN</name>
<sequence>MTTRLVHRPARNVRPPGEPSPWVVESPPTLPDGKALPNVVMLVPAVGVAGSMSMMLFSRGSAFAVLGALVLVGALVAGGVLLLAQRGQASRTRREQRERYLDYLEELRGTLATEEKDARARARLLSPSPGALVDTVRDPARLWERRRRDADFLAVRAGLGTVPARPVELPDRGTALSPTDPFMLAEARAILRRFRTAPGMPLVVPLDRVGNVSVIGPRASVLRAVRALLVQTAAWHAPDDVALAVAHPPQREADWHWVKWLPHVLDRDVRDGAVPARRIAPDPAHLRALLHPELTRRAAYLGELRRGASAAGATALHRLLVVHDTYGSVASDLAMPDPSLPVADAGVTVLHLAADRLHEPDQVAVRLTVTGADITVEDLRTRTPTVYSGHLDPVDDGLAEGVARLLAPLRLSPDSTDDVSHGGAVDVTTLLGLDDPTALDVPRLWAARGERAFLRVLIGLDDVGKPLFLDLKESAQLGMGPHGLCVGATGSGKSELLRTLVLSLAVCHAPDLLAMVLIDYKGGATFAPLAALPQVAGVITNLEDDPGLIERAYASLDGEVKRRQQVLRSAGNVANVTDYAVLREKRSDLPPLPSLLVIVDEFGELLTARPDFIELFLTIGRIGRSIGVHLLLSSQRVDGSRLRGLENHLSYRLGLRTFSEAESRTVLDTPDAYHLPPLPGFGYLKVDTTVYERFKAAYVSGRHTRAAAAPASGDQPGPAYYRQYRSPPARDEEAAPMPERVVEDTLLDVVVRQLAGAATPVHQIWLPPLPAAVTLDQIAGPVTADADGLRLAASPGALRVPVGILDDPARQRQELCVVDLTEAGGHLAVIGGPQSGKTTLLRTLVMSLALTHTPKQVAVYGIDLAGSGLAALADFPHVGGVTGRGDRERIRRTVEEVRLMLEHRELLCRGRGIDSVERLRDAHASGAVPELPSADVILLVDGFGALRSEFDDLEPMIADLLQRGSGYGVHVIASMLRWNDVRIAHQAAFGIRIEARLGDPTDSVVGRRLAETIGADQPGRVLTTGGLVAQVALPRVDGLASRADLGDVTRQVAGTARAAWPGERVPAIRVLPEQVPVALLPGPAAMPEQVPIGVDELALAPVALDLFGADGHLVVLGDGASGKTNLIRVIAAGLRERYSADEVTFAVMDPRQRLRDLVPEPYLGGYAHHPRLCAALAVGMAKELAKRLSEDPTVRGFDGPRAVLLIDDYDMLTAAGQRPLEALLPYVPSARDIGLHVVLARRVAGAARGSYDPFLLAVRESGATGLVLAGDRGEGPLYPGVYAQQQPPGRGFWVCRGAPVRLVQTALGEEDG</sequence>
<feature type="binding site" evidence="10">
    <location>
        <begin position="831"/>
        <end position="838"/>
    </location>
    <ligand>
        <name>ATP</name>
        <dbReference type="ChEBI" id="CHEBI:30616"/>
    </ligand>
</feature>
<dbReference type="NCBIfam" id="TIGR03925">
    <property type="entry name" value="T7SS_EccC_b"/>
    <property type="match status" value="1"/>
</dbReference>
<evidence type="ECO:0000256" key="7">
    <source>
        <dbReference type="ARBA" id="ARBA00022989"/>
    </source>
</evidence>
<evidence type="ECO:0000256" key="10">
    <source>
        <dbReference type="PROSITE-ProRule" id="PRU00289"/>
    </source>
</evidence>
<evidence type="ECO:0000313" key="14">
    <source>
        <dbReference type="EMBL" id="KXK63916.1"/>
    </source>
</evidence>
<evidence type="ECO:0000259" key="13">
    <source>
        <dbReference type="PROSITE" id="PS50901"/>
    </source>
</evidence>